<organism evidence="2 3">
    <name type="scientific">Reichenbachiella ulvae</name>
    <dbReference type="NCBI Taxonomy" id="2980104"/>
    <lineage>
        <taxon>Bacteria</taxon>
        <taxon>Pseudomonadati</taxon>
        <taxon>Bacteroidota</taxon>
        <taxon>Cytophagia</taxon>
        <taxon>Cytophagales</taxon>
        <taxon>Reichenbachiellaceae</taxon>
        <taxon>Reichenbachiella</taxon>
    </lineage>
</organism>
<dbReference type="RefSeq" id="WP_264138906.1">
    <property type="nucleotide sequence ID" value="NZ_JAOYOD010000001.1"/>
</dbReference>
<dbReference type="Gene3D" id="3.40.50.300">
    <property type="entry name" value="P-loop containing nucleotide triphosphate hydrolases"/>
    <property type="match status" value="1"/>
</dbReference>
<sequence>MTGLIKPAKELEVVEYVSEKYQEVEKVVFDNASTLLVSEPSSGKTTLAKELMMKNKSIGGRSVFCCGLMGIPNQMQNASWKWDLVCNSEDEKYKKRLKSGEILKEEDFFVAATFQQFVKLQKYLNEEDLIIIDEAHLLISWIDLVKEMAAVRSILTEKKFRILYLTGTPYLFDISLLDIESWIQIKVKDTFRTNLDHYFVKHAKHLDPILFITETLLDWSRKLDCFVIFNNNKKQNRGIQEFLSWYNFKSYLYDADHKTEQHYKQLITNGTIPKDAKVLICTSIVSIGLNIYDPRIMAGIVIGNESPIVVKQFAKRSRCVKQTGFHLLYFSLESEFLKQKGKIKDERAVIKDTLMDAKRLPKKLLELKHHPEIDSALENELELPLGLTYKTIEKAYSPGYIHSRFSKYCDFNVQSTYSILNCNPDPGVLTSIQVANAKQEKSLNELLDRINTDFNYFKSTFAHFYKIPSIRQNLLSWNNRELYKHIFLSAEMFLTNPKLEFYGAEIQEFYLTYTQFTDRINLYFHSFCLMWSTDLFAKERKTSNLDKENFYYETTKRLVQDYRSYNRLITYLQVRLLLYSEDSQLGSLTKEIEISINKTGRMIHIPSLVNEFNRLPYLSLYNSLKLDSFENFKILLEAIYGSLGRRRESIKESVKMAFGLKNQSRIKYYQI</sequence>
<keyword evidence="2" id="KW-0547">Nucleotide-binding</keyword>
<evidence type="ECO:0000259" key="1">
    <source>
        <dbReference type="PROSITE" id="PS51192"/>
    </source>
</evidence>
<protein>
    <submittedName>
        <fullName evidence="2">DEAD/DEAH box helicase family protein</fullName>
    </submittedName>
</protein>
<reference evidence="2 3" key="1">
    <citation type="submission" date="2022-10" db="EMBL/GenBank/DDBJ databases">
        <title>Comparative genomics and taxonomic characterization of three novel marine species of genus Reichenbachiella exhibiting antioxidant and polysaccharide degradation activities.</title>
        <authorList>
            <person name="Muhammad N."/>
            <person name="Lee Y.-J."/>
            <person name="Ko J."/>
            <person name="Kim S.-G."/>
        </authorList>
    </citation>
    <scope>NUCLEOTIDE SEQUENCE [LARGE SCALE GENOMIC DNA]</scope>
    <source>
        <strain evidence="2 3">ABR2-5</strain>
    </source>
</reference>
<keyword evidence="2" id="KW-0067">ATP-binding</keyword>
<keyword evidence="2" id="KW-0347">Helicase</keyword>
<keyword evidence="3" id="KW-1185">Reference proteome</keyword>
<dbReference type="InterPro" id="IPR014001">
    <property type="entry name" value="Helicase_ATP-bd"/>
</dbReference>
<dbReference type="InterPro" id="IPR006935">
    <property type="entry name" value="Helicase/UvrB_N"/>
</dbReference>
<evidence type="ECO:0000313" key="2">
    <source>
        <dbReference type="EMBL" id="MCV9388081.1"/>
    </source>
</evidence>
<dbReference type="GO" id="GO:0004386">
    <property type="term" value="F:helicase activity"/>
    <property type="evidence" value="ECO:0007669"/>
    <property type="project" value="UniProtKB-KW"/>
</dbReference>
<gene>
    <name evidence="2" type="ORF">N7U62_15475</name>
</gene>
<accession>A0ABT3CWY5</accession>
<evidence type="ECO:0000313" key="3">
    <source>
        <dbReference type="Proteomes" id="UP001300692"/>
    </source>
</evidence>
<feature type="domain" description="Helicase ATP-binding" evidence="1">
    <location>
        <begin position="25"/>
        <end position="169"/>
    </location>
</feature>
<dbReference type="Pfam" id="PF04851">
    <property type="entry name" value="ResIII"/>
    <property type="match status" value="1"/>
</dbReference>
<keyword evidence="2" id="KW-0378">Hydrolase</keyword>
<dbReference type="SUPFAM" id="SSF52540">
    <property type="entry name" value="P-loop containing nucleoside triphosphate hydrolases"/>
    <property type="match status" value="1"/>
</dbReference>
<name>A0ABT3CWY5_9BACT</name>
<dbReference type="PROSITE" id="PS51192">
    <property type="entry name" value="HELICASE_ATP_BIND_1"/>
    <property type="match status" value="1"/>
</dbReference>
<dbReference type="EMBL" id="JAOYOD010000001">
    <property type="protein sequence ID" value="MCV9388081.1"/>
    <property type="molecule type" value="Genomic_DNA"/>
</dbReference>
<dbReference type="InterPro" id="IPR027417">
    <property type="entry name" value="P-loop_NTPase"/>
</dbReference>
<proteinExistence type="predicted"/>
<dbReference type="Proteomes" id="UP001300692">
    <property type="component" value="Unassembled WGS sequence"/>
</dbReference>
<comment type="caution">
    <text evidence="2">The sequence shown here is derived from an EMBL/GenBank/DDBJ whole genome shotgun (WGS) entry which is preliminary data.</text>
</comment>